<dbReference type="RefSeq" id="WP_078671127.1">
    <property type="nucleotide sequence ID" value="NZ_FUWZ01000003.1"/>
</dbReference>
<organism evidence="1 2">
    <name type="scientific">Chitinophaga eiseniae</name>
    <dbReference type="NCBI Taxonomy" id="634771"/>
    <lineage>
        <taxon>Bacteria</taxon>
        <taxon>Pseudomonadati</taxon>
        <taxon>Bacteroidota</taxon>
        <taxon>Chitinophagia</taxon>
        <taxon>Chitinophagales</taxon>
        <taxon>Chitinophagaceae</taxon>
        <taxon>Chitinophaga</taxon>
    </lineage>
</organism>
<protein>
    <submittedName>
        <fullName evidence="1">Uncharacterized protein</fullName>
    </submittedName>
</protein>
<dbReference type="PROSITE" id="PS51257">
    <property type="entry name" value="PROKAR_LIPOPROTEIN"/>
    <property type="match status" value="1"/>
</dbReference>
<name>A0A1T4SYS4_9BACT</name>
<reference evidence="2" key="1">
    <citation type="submission" date="2017-02" db="EMBL/GenBank/DDBJ databases">
        <authorList>
            <person name="Varghese N."/>
            <person name="Submissions S."/>
        </authorList>
    </citation>
    <scope>NUCLEOTIDE SEQUENCE [LARGE SCALE GENOMIC DNA]</scope>
    <source>
        <strain evidence="2">DSM 22224</strain>
    </source>
</reference>
<dbReference type="EMBL" id="FUWZ01000003">
    <property type="protein sequence ID" value="SKA33272.1"/>
    <property type="molecule type" value="Genomic_DNA"/>
</dbReference>
<evidence type="ECO:0000313" key="2">
    <source>
        <dbReference type="Proteomes" id="UP000190367"/>
    </source>
</evidence>
<accession>A0A1T4SYS4</accession>
<sequence>MKNYTKNIIAVMLVLTGLSACKKGEYVNPFATFVDVCFDADKTALRSNGTGVFIAVKYNGRPIAWDVNAKKIKVVAGEGKFEFYDTRNGKVVAEKTIDVKAGSKETYTLFQPTLDAPVAFVDPAEQDTVSAAPAGHIKVKVANYAKDLIPFEHMDIKVSVSYFDADWNEVVTPVGVIKDVKNAVDKAEYQILPDGLPDPLPELGCNYVFEFINSDTGQPLLNYGGTNYSNMAFSPANINPLPVKNVFTLYMISNKTWGEAPPFIKMGDDFYEVATNVLFAN</sequence>
<dbReference type="Proteomes" id="UP000190367">
    <property type="component" value="Unassembled WGS sequence"/>
</dbReference>
<keyword evidence="2" id="KW-1185">Reference proteome</keyword>
<evidence type="ECO:0000313" key="1">
    <source>
        <dbReference type="EMBL" id="SKA33272.1"/>
    </source>
</evidence>
<gene>
    <name evidence="1" type="ORF">SAMN04488128_103803</name>
</gene>
<dbReference type="OrthoDB" id="699667at2"/>
<dbReference type="AlphaFoldDB" id="A0A1T4SYS4"/>
<dbReference type="STRING" id="634771.SAMN04488128_103803"/>
<proteinExistence type="predicted"/>